<dbReference type="SMART" id="SM00388">
    <property type="entry name" value="HisKA"/>
    <property type="match status" value="1"/>
</dbReference>
<dbReference type="GO" id="GO:0000155">
    <property type="term" value="F:phosphorelay sensor kinase activity"/>
    <property type="evidence" value="ECO:0007669"/>
    <property type="project" value="InterPro"/>
</dbReference>
<evidence type="ECO:0000313" key="5">
    <source>
        <dbReference type="EMBL" id="ROQ90213.1"/>
    </source>
</evidence>
<evidence type="ECO:0000259" key="4">
    <source>
        <dbReference type="PROSITE" id="PS50109"/>
    </source>
</evidence>
<dbReference type="PANTHER" id="PTHR43065">
    <property type="entry name" value="SENSOR HISTIDINE KINASE"/>
    <property type="match status" value="1"/>
</dbReference>
<dbReference type="Gene3D" id="3.30.565.10">
    <property type="entry name" value="Histidine kinase-like ATPase, C-terminal domain"/>
    <property type="match status" value="1"/>
</dbReference>
<dbReference type="PANTHER" id="PTHR43065:SF42">
    <property type="entry name" value="TWO-COMPONENT SENSOR PPRA"/>
    <property type="match status" value="1"/>
</dbReference>
<proteinExistence type="predicted"/>
<keyword evidence="3" id="KW-0597">Phosphoprotein</keyword>
<dbReference type="Proteomes" id="UP000276223">
    <property type="component" value="Unassembled WGS sequence"/>
</dbReference>
<evidence type="ECO:0000256" key="1">
    <source>
        <dbReference type="ARBA" id="ARBA00000085"/>
    </source>
</evidence>
<dbReference type="Pfam" id="PF02518">
    <property type="entry name" value="HATPase_c"/>
    <property type="match status" value="1"/>
</dbReference>
<dbReference type="SMART" id="SM00387">
    <property type="entry name" value="HATPase_c"/>
    <property type="match status" value="1"/>
</dbReference>
<evidence type="ECO:0000256" key="3">
    <source>
        <dbReference type="ARBA" id="ARBA00022553"/>
    </source>
</evidence>
<dbReference type="AlphaFoldDB" id="A0A3N1UJD5"/>
<keyword evidence="6" id="KW-1185">Reference proteome</keyword>
<dbReference type="EMBL" id="RJVA01000015">
    <property type="protein sequence ID" value="ROQ90213.1"/>
    <property type="molecule type" value="Genomic_DNA"/>
</dbReference>
<dbReference type="PROSITE" id="PS50109">
    <property type="entry name" value="HIS_KIN"/>
    <property type="match status" value="1"/>
</dbReference>
<dbReference type="SUPFAM" id="SSF47384">
    <property type="entry name" value="Homodimeric domain of signal transducing histidine kinase"/>
    <property type="match status" value="1"/>
</dbReference>
<dbReference type="InterPro" id="IPR005467">
    <property type="entry name" value="His_kinase_dom"/>
</dbReference>
<dbReference type="OrthoDB" id="9808844at2"/>
<dbReference type="SUPFAM" id="SSF55781">
    <property type="entry name" value="GAF domain-like"/>
    <property type="match status" value="1"/>
</dbReference>
<dbReference type="InterPro" id="IPR003594">
    <property type="entry name" value="HATPase_dom"/>
</dbReference>
<dbReference type="CDD" id="cd00082">
    <property type="entry name" value="HisKA"/>
    <property type="match status" value="1"/>
</dbReference>
<reference evidence="5 6" key="1">
    <citation type="submission" date="2018-11" db="EMBL/GenBank/DDBJ databases">
        <title>Genomic Encyclopedia of Type Strains, Phase IV (KMG-IV): sequencing the most valuable type-strain genomes for metagenomic binning, comparative biology and taxonomic classification.</title>
        <authorList>
            <person name="Goeker M."/>
        </authorList>
    </citation>
    <scope>NUCLEOTIDE SEQUENCE [LARGE SCALE GENOMIC DNA]</scope>
    <source>
        <strain evidence="5 6">DSM 22027</strain>
    </source>
</reference>
<comment type="catalytic activity">
    <reaction evidence="1">
        <text>ATP + protein L-histidine = ADP + protein N-phospho-L-histidine.</text>
        <dbReference type="EC" id="2.7.13.3"/>
    </reaction>
</comment>
<dbReference type="InterPro" id="IPR004358">
    <property type="entry name" value="Sig_transdc_His_kin-like_C"/>
</dbReference>
<dbReference type="Gene3D" id="3.30.450.40">
    <property type="match status" value="1"/>
</dbReference>
<dbReference type="InterPro" id="IPR036097">
    <property type="entry name" value="HisK_dim/P_sf"/>
</dbReference>
<dbReference type="InterPro" id="IPR003018">
    <property type="entry name" value="GAF"/>
</dbReference>
<protein>
    <recommendedName>
        <fullName evidence="2">histidine kinase</fullName>
        <ecNumber evidence="2">2.7.13.3</ecNumber>
    </recommendedName>
</protein>
<dbReference type="InterPro" id="IPR003661">
    <property type="entry name" value="HisK_dim/P_dom"/>
</dbReference>
<gene>
    <name evidence="5" type="ORF">EDC27_2829</name>
</gene>
<dbReference type="PRINTS" id="PR00344">
    <property type="entry name" value="BCTRLSENSOR"/>
</dbReference>
<feature type="domain" description="Histidine kinase" evidence="4">
    <location>
        <begin position="193"/>
        <end position="402"/>
    </location>
</feature>
<dbReference type="SUPFAM" id="SSF55874">
    <property type="entry name" value="ATPase domain of HSP90 chaperone/DNA topoisomerase II/histidine kinase"/>
    <property type="match status" value="1"/>
</dbReference>
<sequence>MPSRKIVDFFYAFRDIAALIQSSTDPQDVSQLVVWRVTELLGAKGAVLSVMNMASHEMELHAVYGLDEQCLPQGLILHHEAIARLCKNNCLNVTDDLPVDCHVKEPRSGHSQEIAMVVDAPMCVQDNLLGVLRIFFSERRTFIQKELDFISAVAHLTSCALEKARLIEEQKRRYDQLALHTEKFAALGRMAAGIAHEVNNPLASILLYSSNALKKVASDSPLREALKIIVSETQRCRTVLQDLLEFSRDREPRRTLENLNKIIERVLVVLQNELMLHHVNLHKHLASDMPDTLLDRGQMQQVFVNILLNAVEAMSPGGNLEIQSFVDRVEGVYGATIRDDGCGIDPEVLNKIFEPFFSTKPKGTGLGLAVCHGIIKAHGGEITAQSTKGKGACFTITLPLDEGGP</sequence>
<dbReference type="Pfam" id="PF00512">
    <property type="entry name" value="HisKA"/>
    <property type="match status" value="1"/>
</dbReference>
<dbReference type="EC" id="2.7.13.3" evidence="2"/>
<dbReference type="InterPro" id="IPR036890">
    <property type="entry name" value="HATPase_C_sf"/>
</dbReference>
<dbReference type="InterPro" id="IPR029016">
    <property type="entry name" value="GAF-like_dom_sf"/>
</dbReference>
<dbReference type="SMART" id="SM00065">
    <property type="entry name" value="GAF"/>
    <property type="match status" value="1"/>
</dbReference>
<evidence type="ECO:0000313" key="6">
    <source>
        <dbReference type="Proteomes" id="UP000276223"/>
    </source>
</evidence>
<dbReference type="Pfam" id="PF01590">
    <property type="entry name" value="GAF"/>
    <property type="match status" value="1"/>
</dbReference>
<comment type="caution">
    <text evidence="5">The sequence shown here is derived from an EMBL/GenBank/DDBJ whole genome shotgun (WGS) entry which is preliminary data.</text>
</comment>
<dbReference type="RefSeq" id="WP_123291271.1">
    <property type="nucleotide sequence ID" value="NZ_RJVA01000015.1"/>
</dbReference>
<evidence type="ECO:0000256" key="2">
    <source>
        <dbReference type="ARBA" id="ARBA00012438"/>
    </source>
</evidence>
<accession>A0A3N1UJD5</accession>
<dbReference type="Gene3D" id="1.10.287.130">
    <property type="match status" value="1"/>
</dbReference>
<name>A0A3N1UJD5_9BACT</name>
<organism evidence="5 6">
    <name type="scientific">Desulfosoma caldarium</name>
    <dbReference type="NCBI Taxonomy" id="610254"/>
    <lineage>
        <taxon>Bacteria</taxon>
        <taxon>Pseudomonadati</taxon>
        <taxon>Thermodesulfobacteriota</taxon>
        <taxon>Syntrophobacteria</taxon>
        <taxon>Syntrophobacterales</taxon>
        <taxon>Syntrophobacteraceae</taxon>
        <taxon>Desulfosoma</taxon>
    </lineage>
</organism>